<dbReference type="Proteomes" id="UP000606786">
    <property type="component" value="Unassembled WGS sequence"/>
</dbReference>
<gene>
    <name evidence="1" type="ORF">CCAP1982_LOCUS4443</name>
</gene>
<dbReference type="OrthoDB" id="7939463at2759"/>
<protein>
    <submittedName>
        <fullName evidence="1">(Mediterranean fruit fly) hypothetical protein</fullName>
    </submittedName>
</protein>
<accession>A0A811UBM7</accession>
<name>A0A811UBM7_CERCA</name>
<dbReference type="SUPFAM" id="SSF52058">
    <property type="entry name" value="L domain-like"/>
    <property type="match status" value="1"/>
</dbReference>
<dbReference type="EMBL" id="CAJHJT010000001">
    <property type="protein sequence ID" value="CAD6995738.1"/>
    <property type="molecule type" value="Genomic_DNA"/>
</dbReference>
<keyword evidence="2" id="KW-1185">Reference proteome</keyword>
<evidence type="ECO:0000313" key="2">
    <source>
        <dbReference type="Proteomes" id="UP000606786"/>
    </source>
</evidence>
<dbReference type="AlphaFoldDB" id="A0A811UBM7"/>
<dbReference type="SUPFAM" id="SSF81383">
    <property type="entry name" value="F-box domain"/>
    <property type="match status" value="1"/>
</dbReference>
<organism evidence="1 2">
    <name type="scientific">Ceratitis capitata</name>
    <name type="common">Mediterranean fruit fly</name>
    <name type="synonym">Tephritis capitata</name>
    <dbReference type="NCBI Taxonomy" id="7213"/>
    <lineage>
        <taxon>Eukaryota</taxon>
        <taxon>Metazoa</taxon>
        <taxon>Ecdysozoa</taxon>
        <taxon>Arthropoda</taxon>
        <taxon>Hexapoda</taxon>
        <taxon>Insecta</taxon>
        <taxon>Pterygota</taxon>
        <taxon>Neoptera</taxon>
        <taxon>Endopterygota</taxon>
        <taxon>Diptera</taxon>
        <taxon>Brachycera</taxon>
        <taxon>Muscomorpha</taxon>
        <taxon>Tephritoidea</taxon>
        <taxon>Tephritidae</taxon>
        <taxon>Ceratitis</taxon>
        <taxon>Ceratitis</taxon>
    </lineage>
</organism>
<sequence>MDLLNEDCLYQIFQYLQLRDQVALLNASNSFVEVLSNIWRAKYKKLFLQLNSNVPLELKEKKFFLDNVHHYVEQLRIESNSKNILEALHGIRFIRTHKLYVSIESSEMLGCEFVAKLHDIFPNIKDLQPVGKFSGAGFNLWNQLEQLTLCSCYSFRFEYLEQILRELPLHTLVLKSFQIHLPFSEESIPLNCMLRVLVLNSYELCYFTPRLENLRHLKELHISDLYSTSNLNALHIKLVELHNTHQIEAISTRDITAILPKVIDLGLHMHLKRLKLAFDPQAFSDMLLHISLLTNLRVLHFHACYVRSEQEFQKLFLVSAHLDEISLEDCFISFGSNPCLDVKEVIQNRTKPITFNFYENKLGFSDAMAKVIIKGCSNLFKLECEQKTINRCRYLVYEFS</sequence>
<dbReference type="InterPro" id="IPR036047">
    <property type="entry name" value="F-box-like_dom_sf"/>
</dbReference>
<comment type="caution">
    <text evidence="1">The sequence shown here is derived from an EMBL/GenBank/DDBJ whole genome shotgun (WGS) entry which is preliminary data.</text>
</comment>
<proteinExistence type="predicted"/>
<reference evidence="1" key="1">
    <citation type="submission" date="2020-11" db="EMBL/GenBank/DDBJ databases">
        <authorList>
            <person name="Whitehead M."/>
        </authorList>
    </citation>
    <scope>NUCLEOTIDE SEQUENCE</scope>
    <source>
        <strain evidence="1">EGII</strain>
    </source>
</reference>
<evidence type="ECO:0000313" key="1">
    <source>
        <dbReference type="EMBL" id="CAD6995738.1"/>
    </source>
</evidence>